<dbReference type="OrthoDB" id="512647at2"/>
<dbReference type="AlphaFoldDB" id="A0A5C6ASQ3"/>
<dbReference type="NCBIfam" id="TIGR03184">
    <property type="entry name" value="DNA_S_dndE"/>
    <property type="match status" value="1"/>
</dbReference>
<dbReference type="Pfam" id="PF08870">
    <property type="entry name" value="DndE"/>
    <property type="match status" value="1"/>
</dbReference>
<dbReference type="Gene3D" id="1.10.1220.160">
    <property type="entry name" value="DNA sulphur modification protein DndE"/>
    <property type="match status" value="1"/>
</dbReference>
<organism evidence="1 2">
    <name type="scientific">Stieleria varia</name>
    <dbReference type="NCBI Taxonomy" id="2528005"/>
    <lineage>
        <taxon>Bacteria</taxon>
        <taxon>Pseudomonadati</taxon>
        <taxon>Planctomycetota</taxon>
        <taxon>Planctomycetia</taxon>
        <taxon>Pirellulales</taxon>
        <taxon>Pirellulaceae</taxon>
        <taxon>Stieleria</taxon>
    </lineage>
</organism>
<reference evidence="1 2" key="1">
    <citation type="submission" date="2019-02" db="EMBL/GenBank/DDBJ databases">
        <title>Deep-cultivation of Planctomycetes and their phenomic and genomic characterization uncovers novel biology.</title>
        <authorList>
            <person name="Wiegand S."/>
            <person name="Jogler M."/>
            <person name="Boedeker C."/>
            <person name="Pinto D."/>
            <person name="Vollmers J."/>
            <person name="Rivas-Marin E."/>
            <person name="Kohn T."/>
            <person name="Peeters S.H."/>
            <person name="Heuer A."/>
            <person name="Rast P."/>
            <person name="Oberbeckmann S."/>
            <person name="Bunk B."/>
            <person name="Jeske O."/>
            <person name="Meyerdierks A."/>
            <person name="Storesund J.E."/>
            <person name="Kallscheuer N."/>
            <person name="Luecker S."/>
            <person name="Lage O.M."/>
            <person name="Pohl T."/>
            <person name="Merkel B.J."/>
            <person name="Hornburger P."/>
            <person name="Mueller R.-W."/>
            <person name="Bruemmer F."/>
            <person name="Labrenz M."/>
            <person name="Spormann A.M."/>
            <person name="Op Den Camp H."/>
            <person name="Overmann J."/>
            <person name="Amann R."/>
            <person name="Jetten M.S.M."/>
            <person name="Mascher T."/>
            <person name="Medema M.H."/>
            <person name="Devos D.P."/>
            <person name="Kaster A.-K."/>
            <person name="Ovreas L."/>
            <person name="Rohde M."/>
            <person name="Galperin M.Y."/>
            <person name="Jogler C."/>
        </authorList>
    </citation>
    <scope>NUCLEOTIDE SEQUENCE [LARGE SCALE GENOMIC DNA]</scope>
    <source>
        <strain evidence="1 2">Pla52n</strain>
    </source>
</reference>
<protein>
    <recommendedName>
        <fullName evidence="3">DNA sulfur modification protein DndE</fullName>
    </recommendedName>
</protein>
<name>A0A5C6ASQ3_9BACT</name>
<evidence type="ECO:0000313" key="2">
    <source>
        <dbReference type="Proteomes" id="UP000320176"/>
    </source>
</evidence>
<sequence>MIKQIKLSSQARDKLIRIKSRTGIGQWNILCRWALVVSMKEASPPTVVDIPADSNVEMSWQVFGGELNELYWALVKARCFKDGLGTDEETVAQQFRLHLHRGIGYLATPSAIGNIGDLINLALEEKA</sequence>
<dbReference type="InterPro" id="IPR038472">
    <property type="entry name" value="DndE_sf"/>
</dbReference>
<gene>
    <name evidence="1" type="ORF">Pla52n_37790</name>
</gene>
<dbReference type="EMBL" id="SJPN01000004">
    <property type="protein sequence ID" value="TWU02720.1"/>
    <property type="molecule type" value="Genomic_DNA"/>
</dbReference>
<evidence type="ECO:0000313" key="1">
    <source>
        <dbReference type="EMBL" id="TWU02720.1"/>
    </source>
</evidence>
<dbReference type="RefSeq" id="WP_146520996.1">
    <property type="nucleotide sequence ID" value="NZ_CP151726.1"/>
</dbReference>
<accession>A0A5C6ASQ3</accession>
<keyword evidence="2" id="KW-1185">Reference proteome</keyword>
<dbReference type="InterPro" id="IPR014969">
    <property type="entry name" value="DNA_S_DndE"/>
</dbReference>
<evidence type="ECO:0008006" key="3">
    <source>
        <dbReference type="Google" id="ProtNLM"/>
    </source>
</evidence>
<proteinExistence type="predicted"/>
<dbReference type="Proteomes" id="UP000320176">
    <property type="component" value="Unassembled WGS sequence"/>
</dbReference>
<comment type="caution">
    <text evidence="1">The sequence shown here is derived from an EMBL/GenBank/DDBJ whole genome shotgun (WGS) entry which is preliminary data.</text>
</comment>